<evidence type="ECO:0000259" key="2">
    <source>
        <dbReference type="PROSITE" id="PS50076"/>
    </source>
</evidence>
<dbReference type="InterPro" id="IPR036869">
    <property type="entry name" value="J_dom_sf"/>
</dbReference>
<name>A0ABX0DE83_9MICC</name>
<accession>A0ABX0DE83</accession>
<feature type="compositionally biased region" description="Low complexity" evidence="1">
    <location>
        <begin position="37"/>
        <end position="48"/>
    </location>
</feature>
<gene>
    <name evidence="3" type="ORF">G6N77_09525</name>
</gene>
<dbReference type="CDD" id="cd06257">
    <property type="entry name" value="DnaJ"/>
    <property type="match status" value="1"/>
</dbReference>
<comment type="caution">
    <text evidence="3">The sequence shown here is derived from an EMBL/GenBank/DDBJ whole genome shotgun (WGS) entry which is preliminary data.</text>
</comment>
<reference evidence="3 4" key="1">
    <citation type="submission" date="2020-02" db="EMBL/GenBank/DDBJ databases">
        <title>Genome sequence of the type strain DSM 27180 of Arthrobacter silviterrae.</title>
        <authorList>
            <person name="Gao J."/>
            <person name="Sun J."/>
        </authorList>
    </citation>
    <scope>NUCLEOTIDE SEQUENCE [LARGE SCALE GENOMIC DNA]</scope>
    <source>
        <strain evidence="3 4">DSM 27180</strain>
    </source>
</reference>
<dbReference type="Proteomes" id="UP000479226">
    <property type="component" value="Unassembled WGS sequence"/>
</dbReference>
<evidence type="ECO:0000313" key="3">
    <source>
        <dbReference type="EMBL" id="NGN83695.1"/>
    </source>
</evidence>
<dbReference type="PROSITE" id="PS00636">
    <property type="entry name" value="DNAJ_1"/>
    <property type="match status" value="1"/>
</dbReference>
<feature type="region of interest" description="Disordered" evidence="1">
    <location>
        <begin position="23"/>
        <end position="48"/>
    </location>
</feature>
<dbReference type="InterPro" id="IPR050817">
    <property type="entry name" value="DjlA_DnaK_co-chaperone"/>
</dbReference>
<sequence length="406" mass="42911">MDRAVAATATAPLLPSARRAQRAVVDGPAVSPRNRFTHPTLPTGGRPGHLPGHRPLRAAPCESPQGAPLEWQNPGAIERSPVGEQFLTHYQVLGVPSTATQRDIKIAYRKAARISHPDHGGDPAMFRKVTEAYEVLNDPDARRSYDRSYRPATGRATATGGSAGSSGRSGAGEPFSGAGFNGTFSTRRGQETRNTAGDPAVYVPPYDSTADGGVPLLPRSVAAQPVHGAPRKRGVFGASSRLAREARTAQLIMQQVLPGIPAARLINGLAAPGGRGYLDHVLVSGYRIAVVGSMLVPDGAFRWDGSMLIHGSRVAAPPQLIPATRALQELFPECNVTSWVCVHSSTGNLFEPVIDYVRGGEPDGSAVVNVANAARFVREAKHFLASGPLPNVVDLQVLSRLLGGMY</sequence>
<dbReference type="PRINTS" id="PR00625">
    <property type="entry name" value="JDOMAIN"/>
</dbReference>
<proteinExistence type="predicted"/>
<feature type="domain" description="J" evidence="2">
    <location>
        <begin position="88"/>
        <end position="149"/>
    </location>
</feature>
<evidence type="ECO:0000313" key="4">
    <source>
        <dbReference type="Proteomes" id="UP000479226"/>
    </source>
</evidence>
<dbReference type="Gene3D" id="1.10.287.110">
    <property type="entry name" value="DnaJ domain"/>
    <property type="match status" value="1"/>
</dbReference>
<feature type="compositionally biased region" description="Polar residues" evidence="1">
    <location>
        <begin position="182"/>
        <end position="195"/>
    </location>
</feature>
<dbReference type="SUPFAM" id="SSF46565">
    <property type="entry name" value="Chaperone J-domain"/>
    <property type="match status" value="1"/>
</dbReference>
<protein>
    <submittedName>
        <fullName evidence="3">J domain-containing protein</fullName>
    </submittedName>
</protein>
<dbReference type="InterPro" id="IPR018253">
    <property type="entry name" value="DnaJ_domain_CS"/>
</dbReference>
<feature type="region of interest" description="Disordered" evidence="1">
    <location>
        <begin position="142"/>
        <end position="203"/>
    </location>
</feature>
<dbReference type="PROSITE" id="PS50076">
    <property type="entry name" value="DNAJ_2"/>
    <property type="match status" value="1"/>
</dbReference>
<dbReference type="InterPro" id="IPR001623">
    <property type="entry name" value="DnaJ_domain"/>
</dbReference>
<evidence type="ECO:0000256" key="1">
    <source>
        <dbReference type="SAM" id="MobiDB-lite"/>
    </source>
</evidence>
<keyword evidence="4" id="KW-1185">Reference proteome</keyword>
<feature type="compositionally biased region" description="Gly residues" evidence="1">
    <location>
        <begin position="161"/>
        <end position="170"/>
    </location>
</feature>
<dbReference type="Pfam" id="PF00226">
    <property type="entry name" value="DnaJ"/>
    <property type="match status" value="1"/>
</dbReference>
<dbReference type="PANTHER" id="PTHR24074">
    <property type="entry name" value="CO-CHAPERONE PROTEIN DJLA"/>
    <property type="match status" value="1"/>
</dbReference>
<dbReference type="EMBL" id="JAAKZI010000014">
    <property type="protein sequence ID" value="NGN83695.1"/>
    <property type="molecule type" value="Genomic_DNA"/>
</dbReference>
<organism evidence="3 4">
    <name type="scientific">Arthrobacter silviterrae</name>
    <dbReference type="NCBI Taxonomy" id="2026658"/>
    <lineage>
        <taxon>Bacteria</taxon>
        <taxon>Bacillati</taxon>
        <taxon>Actinomycetota</taxon>
        <taxon>Actinomycetes</taxon>
        <taxon>Micrococcales</taxon>
        <taxon>Micrococcaceae</taxon>
        <taxon>Arthrobacter</taxon>
    </lineage>
</organism>
<dbReference type="SMART" id="SM00271">
    <property type="entry name" value="DnaJ"/>
    <property type="match status" value="1"/>
</dbReference>